<dbReference type="InterPro" id="IPR027417">
    <property type="entry name" value="P-loop_NTPase"/>
</dbReference>
<evidence type="ECO:0000313" key="4">
    <source>
        <dbReference type="EMBL" id="GGF99102.1"/>
    </source>
</evidence>
<dbReference type="InterPro" id="IPR050921">
    <property type="entry name" value="T4SS_GSP_E_ATPase"/>
</dbReference>
<organism evidence="4 5">
    <name type="scientific">Cysteiniphilum litorale</name>
    <dbReference type="NCBI Taxonomy" id="2056700"/>
    <lineage>
        <taxon>Bacteria</taxon>
        <taxon>Pseudomonadati</taxon>
        <taxon>Pseudomonadota</taxon>
        <taxon>Gammaproteobacteria</taxon>
        <taxon>Thiotrichales</taxon>
        <taxon>Fastidiosibacteraceae</taxon>
        <taxon>Cysteiniphilum</taxon>
    </lineage>
</organism>
<dbReference type="AlphaFoldDB" id="A0A8J2Z510"/>
<dbReference type="PANTHER" id="PTHR30486:SF6">
    <property type="entry name" value="TYPE IV PILUS RETRACTATION ATPASE PILT"/>
    <property type="match status" value="1"/>
</dbReference>
<dbReference type="SUPFAM" id="SSF52540">
    <property type="entry name" value="P-loop containing nucleoside triphosphate hydrolases"/>
    <property type="match status" value="1"/>
</dbReference>
<dbReference type="EMBL" id="BMJS01000016">
    <property type="protein sequence ID" value="GGF99102.1"/>
    <property type="molecule type" value="Genomic_DNA"/>
</dbReference>
<accession>A0A8J2Z510</accession>
<dbReference type="PANTHER" id="PTHR30486">
    <property type="entry name" value="TWITCHING MOTILITY PROTEIN PILT"/>
    <property type="match status" value="1"/>
</dbReference>
<evidence type="ECO:0000259" key="3">
    <source>
        <dbReference type="Pfam" id="PF00437"/>
    </source>
</evidence>
<dbReference type="Pfam" id="PF00437">
    <property type="entry name" value="T2SSE"/>
    <property type="match status" value="1"/>
</dbReference>
<dbReference type="RefSeq" id="WP_117003134.1">
    <property type="nucleotide sequence ID" value="NZ_BMJS01000016.1"/>
</dbReference>
<dbReference type="CDD" id="cd01130">
    <property type="entry name" value="VirB11-like_ATPase"/>
    <property type="match status" value="1"/>
</dbReference>
<protein>
    <submittedName>
        <fullName evidence="4">Putative conjugal transfer protein TrbB</fullName>
    </submittedName>
</protein>
<dbReference type="Proteomes" id="UP000636949">
    <property type="component" value="Unassembled WGS sequence"/>
</dbReference>
<reference evidence="4" key="1">
    <citation type="journal article" date="2014" name="Int. J. Syst. Evol. Microbiol.">
        <title>Complete genome sequence of Corynebacterium casei LMG S-19264T (=DSM 44701T), isolated from a smear-ripened cheese.</title>
        <authorList>
            <consortium name="US DOE Joint Genome Institute (JGI-PGF)"/>
            <person name="Walter F."/>
            <person name="Albersmeier A."/>
            <person name="Kalinowski J."/>
            <person name="Ruckert C."/>
        </authorList>
    </citation>
    <scope>NUCLEOTIDE SEQUENCE</scope>
    <source>
        <strain evidence="4">CGMCC 1.15758</strain>
    </source>
</reference>
<keyword evidence="5" id="KW-1185">Reference proteome</keyword>
<feature type="domain" description="Bacterial type II secretion system protein E" evidence="3">
    <location>
        <begin position="101"/>
        <end position="291"/>
    </location>
</feature>
<evidence type="ECO:0000313" key="5">
    <source>
        <dbReference type="Proteomes" id="UP000636949"/>
    </source>
</evidence>
<dbReference type="OrthoDB" id="9810761at2"/>
<dbReference type="InterPro" id="IPR001482">
    <property type="entry name" value="T2SS/T4SS_dom"/>
</dbReference>
<comment type="caution">
    <text evidence="4">The sequence shown here is derived from an EMBL/GenBank/DDBJ whole genome shotgun (WGS) entry which is preliminary data.</text>
</comment>
<evidence type="ECO:0000256" key="1">
    <source>
        <dbReference type="ARBA" id="ARBA00006611"/>
    </source>
</evidence>
<evidence type="ECO:0000256" key="2">
    <source>
        <dbReference type="SAM" id="MobiDB-lite"/>
    </source>
</evidence>
<dbReference type="GO" id="GO:0016887">
    <property type="term" value="F:ATP hydrolysis activity"/>
    <property type="evidence" value="ECO:0007669"/>
    <property type="project" value="InterPro"/>
</dbReference>
<proteinExistence type="inferred from homology"/>
<name>A0A8J2Z510_9GAMM</name>
<reference evidence="4" key="2">
    <citation type="submission" date="2020-09" db="EMBL/GenBank/DDBJ databases">
        <authorList>
            <person name="Sun Q."/>
            <person name="Zhou Y."/>
        </authorList>
    </citation>
    <scope>NUCLEOTIDE SEQUENCE</scope>
    <source>
        <strain evidence="4">CGMCC 1.15758</strain>
    </source>
</reference>
<feature type="region of interest" description="Disordered" evidence="2">
    <location>
        <begin position="326"/>
        <end position="375"/>
    </location>
</feature>
<sequence length="386" mass="43182">MSEMHDVHFVANILGDKIMKALADSNVMDIYVNSDAKLWIDSKLDGKQCVGEVDLEHIRHAMKVLCQYRGYYLNEDTPSHTVEMPHFSPFDGARCKCIIEPAAPGPSMVIRRNAKTAYPLADFVQKGIVTYEQAEFLRACIRSYRNICVIGIPQSGKTALTSALINEIPKLACSGDRVLVLESTPEIRADIEDVQYLQMNPLSMQDLVKATTQMRPDRIIVGEVTDHSAHDMLKAWNIGCSGGIATFHAKDVNAAPLRLIELCCEKGIEPPIALINTVVDVIVHMVKDAAHPYGRRIQAIAELKSYDYINKVFNVEPIHFGEGLNEIDESSNNNDENNENKANKVNTENDKKQGSKNADESEEYEKHEKHKRNEKSSAECFFYGGV</sequence>
<dbReference type="Gene3D" id="3.40.50.300">
    <property type="entry name" value="P-loop containing nucleotide triphosphate hydrolases"/>
    <property type="match status" value="1"/>
</dbReference>
<gene>
    <name evidence="4" type="primary">trbB</name>
    <name evidence="4" type="ORF">GCM10010995_15470</name>
</gene>
<feature type="compositionally biased region" description="Basic and acidic residues" evidence="2">
    <location>
        <begin position="338"/>
        <end position="367"/>
    </location>
</feature>
<comment type="similarity">
    <text evidence="1">Belongs to the GSP E family.</text>
</comment>
<dbReference type="Gene3D" id="3.30.450.90">
    <property type="match status" value="1"/>
</dbReference>